<dbReference type="EMBL" id="JAHVAH010000001">
    <property type="protein sequence ID" value="MBW0143710.1"/>
    <property type="molecule type" value="Genomic_DNA"/>
</dbReference>
<accession>A0ABS6V2A8</accession>
<sequence length="175" mass="18139">MGQRLRIAGVAGLALVVGACASKAPAPAASATITTTNVSPALTSAAYFAAASSAALFAVKSAELAMERSRDPEVLALAKMRKSHGEGIAGQLSFAGRRLDMLPSASLTPDHQAKLDRLSLSGDFDRAYLRMQEAEVEQTLRLHRTFATSGGSATLRPVAELGADLTAREDAALGD</sequence>
<comment type="caution">
    <text evidence="3">The sequence shown here is derived from an EMBL/GenBank/DDBJ whole genome shotgun (WGS) entry which is preliminary data.</text>
</comment>
<reference evidence="3 4" key="1">
    <citation type="submission" date="2021-07" db="EMBL/GenBank/DDBJ databases">
        <title>The draft genome sequence of Sphingomicrobium sp. B8.</title>
        <authorList>
            <person name="Mu L."/>
        </authorList>
    </citation>
    <scope>NUCLEOTIDE SEQUENCE [LARGE SCALE GENOMIC DNA]</scope>
    <source>
        <strain evidence="3 4">B8</strain>
    </source>
</reference>
<gene>
    <name evidence="3" type="ORF">KTQ36_00160</name>
</gene>
<dbReference type="Proteomes" id="UP000698028">
    <property type="component" value="Unassembled WGS sequence"/>
</dbReference>
<dbReference type="Pfam" id="PF13628">
    <property type="entry name" value="DUF4142"/>
    <property type="match status" value="1"/>
</dbReference>
<evidence type="ECO:0000313" key="4">
    <source>
        <dbReference type="Proteomes" id="UP000698028"/>
    </source>
</evidence>
<dbReference type="PROSITE" id="PS51257">
    <property type="entry name" value="PROKAR_LIPOPROTEIN"/>
    <property type="match status" value="1"/>
</dbReference>
<feature type="domain" description="DUF4142" evidence="2">
    <location>
        <begin position="45"/>
        <end position="160"/>
    </location>
</feature>
<name>A0ABS6V2A8_9SPHN</name>
<dbReference type="RefSeq" id="WP_218631780.1">
    <property type="nucleotide sequence ID" value="NZ_JAHVAH010000001.1"/>
</dbReference>
<dbReference type="InterPro" id="IPR025419">
    <property type="entry name" value="DUF4142"/>
</dbReference>
<evidence type="ECO:0000313" key="3">
    <source>
        <dbReference type="EMBL" id="MBW0143710.1"/>
    </source>
</evidence>
<evidence type="ECO:0000256" key="1">
    <source>
        <dbReference type="SAM" id="SignalP"/>
    </source>
</evidence>
<feature type="chain" id="PRO_5046386630" evidence="1">
    <location>
        <begin position="29"/>
        <end position="175"/>
    </location>
</feature>
<keyword evidence="1" id="KW-0732">Signal</keyword>
<proteinExistence type="predicted"/>
<keyword evidence="4" id="KW-1185">Reference proteome</keyword>
<organism evidence="3 4">
    <name type="scientific">Sphingomicrobium clamense</name>
    <dbReference type="NCBI Taxonomy" id="2851013"/>
    <lineage>
        <taxon>Bacteria</taxon>
        <taxon>Pseudomonadati</taxon>
        <taxon>Pseudomonadota</taxon>
        <taxon>Alphaproteobacteria</taxon>
        <taxon>Sphingomonadales</taxon>
        <taxon>Sphingomonadaceae</taxon>
        <taxon>Sphingomicrobium</taxon>
    </lineage>
</organism>
<feature type="signal peptide" evidence="1">
    <location>
        <begin position="1"/>
        <end position="28"/>
    </location>
</feature>
<evidence type="ECO:0000259" key="2">
    <source>
        <dbReference type="Pfam" id="PF13628"/>
    </source>
</evidence>
<protein>
    <submittedName>
        <fullName evidence="3">DUF4142 domain-containing protein</fullName>
    </submittedName>
</protein>